<sequence length="86" mass="10048">MHYTTRRFWKCYNTLPENAQKTADQSYELLKADPSHPSLHFKKIGNKYWSVRAGLDYRALGVEVEGGISWFWIGTHAEYDKLIAKL</sequence>
<evidence type="ECO:0000259" key="1">
    <source>
        <dbReference type="Pfam" id="PF24732"/>
    </source>
</evidence>
<evidence type="ECO:0000313" key="2">
    <source>
        <dbReference type="EMBL" id="PLZ88329.1"/>
    </source>
</evidence>
<reference evidence="2 3" key="1">
    <citation type="submission" date="2017-08" db="EMBL/GenBank/DDBJ databases">
        <title>Genomes of Fischerella (Mastigocladus) sp. strains.</title>
        <authorList>
            <person name="Miller S.R."/>
        </authorList>
    </citation>
    <scope>NUCLEOTIDE SEQUENCE [LARGE SCALE GENOMIC DNA]</scope>
    <source>
        <strain evidence="2 3">CCMEE 5323</strain>
    </source>
</reference>
<dbReference type="InterPro" id="IPR056925">
    <property type="entry name" value="ParE-like"/>
</dbReference>
<comment type="caution">
    <text evidence="2">The sequence shown here is derived from an EMBL/GenBank/DDBJ whole genome shotgun (WGS) entry which is preliminary data.</text>
</comment>
<evidence type="ECO:0000313" key="3">
    <source>
        <dbReference type="Proteomes" id="UP000235036"/>
    </source>
</evidence>
<dbReference type="InterPro" id="IPR035093">
    <property type="entry name" value="RelE/ParE_toxin_dom_sf"/>
</dbReference>
<protein>
    <recommendedName>
        <fullName evidence="1">ParE-like toxin domain-containing protein</fullName>
    </recommendedName>
</protein>
<proteinExistence type="predicted"/>
<accession>A0A2N6K197</accession>
<dbReference type="EMBL" id="NRQW01000345">
    <property type="protein sequence ID" value="PLZ88329.1"/>
    <property type="molecule type" value="Genomic_DNA"/>
</dbReference>
<feature type="domain" description="ParE-like toxin" evidence="1">
    <location>
        <begin position="20"/>
        <end position="81"/>
    </location>
</feature>
<dbReference type="Proteomes" id="UP000235036">
    <property type="component" value="Unassembled WGS sequence"/>
</dbReference>
<organism evidence="2 3">
    <name type="scientific">Fischerella muscicola CCMEE 5323</name>
    <dbReference type="NCBI Taxonomy" id="2019572"/>
    <lineage>
        <taxon>Bacteria</taxon>
        <taxon>Bacillati</taxon>
        <taxon>Cyanobacteriota</taxon>
        <taxon>Cyanophyceae</taxon>
        <taxon>Nostocales</taxon>
        <taxon>Hapalosiphonaceae</taxon>
        <taxon>Fischerella</taxon>
    </lineage>
</organism>
<dbReference type="Pfam" id="PF24732">
    <property type="entry name" value="ParE_like"/>
    <property type="match status" value="1"/>
</dbReference>
<gene>
    <name evidence="2" type="ORF">CEN44_15720</name>
</gene>
<dbReference type="RefSeq" id="WP_102205398.1">
    <property type="nucleotide sequence ID" value="NZ_CAWNVR010000449.1"/>
</dbReference>
<dbReference type="AlphaFoldDB" id="A0A2N6K197"/>
<keyword evidence="3" id="KW-1185">Reference proteome</keyword>
<name>A0A2N6K197_FISMU</name>
<dbReference type="SUPFAM" id="SSF143011">
    <property type="entry name" value="RelE-like"/>
    <property type="match status" value="1"/>
</dbReference>